<reference evidence="3 4" key="1">
    <citation type="submission" date="2020-08" db="EMBL/GenBank/DDBJ databases">
        <title>Draft genome sequence of Parasphingopyxis sp. GrpM-11.</title>
        <authorList>
            <person name="Oh J."/>
            <person name="Roh D.-H."/>
        </authorList>
    </citation>
    <scope>NUCLEOTIDE SEQUENCE [LARGE SCALE GENOMIC DNA]</scope>
    <source>
        <strain evidence="3 4">GrpM-11</strain>
    </source>
</reference>
<dbReference type="SUPFAM" id="SSF50475">
    <property type="entry name" value="FMN-binding split barrel"/>
    <property type="match status" value="1"/>
</dbReference>
<evidence type="ECO:0000313" key="4">
    <source>
        <dbReference type="Proteomes" id="UP000564378"/>
    </source>
</evidence>
<dbReference type="AlphaFoldDB" id="A0A842I083"/>
<evidence type="ECO:0000256" key="1">
    <source>
        <dbReference type="ARBA" id="ARBA00023002"/>
    </source>
</evidence>
<keyword evidence="1" id="KW-0560">Oxidoreductase</keyword>
<dbReference type="GO" id="GO:0010181">
    <property type="term" value="F:FMN binding"/>
    <property type="evidence" value="ECO:0007669"/>
    <property type="project" value="InterPro"/>
</dbReference>
<dbReference type="PANTHER" id="PTHR30466:SF1">
    <property type="entry name" value="FMN REDUCTASE (NADH) RUTF"/>
    <property type="match status" value="1"/>
</dbReference>
<dbReference type="Pfam" id="PF01613">
    <property type="entry name" value="Flavin_Reduct"/>
    <property type="match status" value="1"/>
</dbReference>
<dbReference type="GO" id="GO:0042602">
    <property type="term" value="F:riboflavin reductase (NADPH) activity"/>
    <property type="evidence" value="ECO:0007669"/>
    <property type="project" value="TreeGrafter"/>
</dbReference>
<comment type="caution">
    <text evidence="3">The sequence shown here is derived from an EMBL/GenBank/DDBJ whole genome shotgun (WGS) entry which is preliminary data.</text>
</comment>
<protein>
    <submittedName>
        <fullName evidence="3">Flavin reductase</fullName>
    </submittedName>
</protein>
<organism evidence="3 4">
    <name type="scientific">Parasphingopyxis marina</name>
    <dbReference type="NCBI Taxonomy" id="2761622"/>
    <lineage>
        <taxon>Bacteria</taxon>
        <taxon>Pseudomonadati</taxon>
        <taxon>Pseudomonadota</taxon>
        <taxon>Alphaproteobacteria</taxon>
        <taxon>Sphingomonadales</taxon>
        <taxon>Sphingomonadaceae</taxon>
        <taxon>Parasphingopyxis</taxon>
    </lineage>
</organism>
<keyword evidence="4" id="KW-1185">Reference proteome</keyword>
<evidence type="ECO:0000259" key="2">
    <source>
        <dbReference type="SMART" id="SM00903"/>
    </source>
</evidence>
<feature type="domain" description="Flavin reductase like" evidence="2">
    <location>
        <begin position="5"/>
        <end position="150"/>
    </location>
</feature>
<dbReference type="InterPro" id="IPR002563">
    <property type="entry name" value="Flavin_Rdtase-like_dom"/>
</dbReference>
<dbReference type="SMART" id="SM00903">
    <property type="entry name" value="Flavin_Reduct"/>
    <property type="match status" value="1"/>
</dbReference>
<proteinExistence type="predicted"/>
<dbReference type="Proteomes" id="UP000564378">
    <property type="component" value="Unassembled WGS sequence"/>
</dbReference>
<dbReference type="InterPro" id="IPR012349">
    <property type="entry name" value="Split_barrel_FMN-bd"/>
</dbReference>
<accession>A0A842I083</accession>
<sequence>MRFGLRRLGKAVVVVTCWHAERRWAMTATAVSELSMEPPSLLVCVNRSASMFEPLMAGANFCVNILHADQLAISQACSGAVKGEARFREGRWDSGACGTPYLRDAQASFLCDHETHMEYGTHAIVIGAVREVYTHGDADPLIYLDGRYTRAKG</sequence>
<dbReference type="EMBL" id="JACJVJ010000003">
    <property type="protein sequence ID" value="MBC2778876.1"/>
    <property type="molecule type" value="Genomic_DNA"/>
</dbReference>
<dbReference type="Gene3D" id="2.30.110.10">
    <property type="entry name" value="Electron Transport, Fmn-binding Protein, Chain A"/>
    <property type="match status" value="1"/>
</dbReference>
<name>A0A842I083_9SPHN</name>
<evidence type="ECO:0000313" key="3">
    <source>
        <dbReference type="EMBL" id="MBC2778876.1"/>
    </source>
</evidence>
<gene>
    <name evidence="3" type="ORF">H6P80_14725</name>
</gene>
<dbReference type="InterPro" id="IPR050268">
    <property type="entry name" value="NADH-dep_flavin_reductase"/>
</dbReference>
<dbReference type="PANTHER" id="PTHR30466">
    <property type="entry name" value="FLAVIN REDUCTASE"/>
    <property type="match status" value="1"/>
</dbReference>